<organism evidence="2">
    <name type="scientific">marine sediment metagenome</name>
    <dbReference type="NCBI Taxonomy" id="412755"/>
    <lineage>
        <taxon>unclassified sequences</taxon>
        <taxon>metagenomes</taxon>
        <taxon>ecological metagenomes</taxon>
    </lineage>
</organism>
<reference evidence="2" key="1">
    <citation type="journal article" date="2014" name="Front. Microbiol.">
        <title>High frequency of phylogenetically diverse reductive dehalogenase-homologous genes in deep subseafloor sedimentary metagenomes.</title>
        <authorList>
            <person name="Kawai M."/>
            <person name="Futagami T."/>
            <person name="Toyoda A."/>
            <person name="Takaki Y."/>
            <person name="Nishi S."/>
            <person name="Hori S."/>
            <person name="Arai W."/>
            <person name="Tsubouchi T."/>
            <person name="Morono Y."/>
            <person name="Uchiyama I."/>
            <person name="Ito T."/>
            <person name="Fujiyama A."/>
            <person name="Inagaki F."/>
            <person name="Takami H."/>
        </authorList>
    </citation>
    <scope>NUCLEOTIDE SEQUENCE</scope>
    <source>
        <strain evidence="2">Expedition CK06-06</strain>
    </source>
</reference>
<proteinExistence type="predicted"/>
<sequence>TRHTPLASTDNADYLSGNDTRVESLTHARPRVVAMSAQEDPTKRPTSTAHGPGNERAAAIAR</sequence>
<comment type="caution">
    <text evidence="2">The sequence shown here is derived from an EMBL/GenBank/DDBJ whole genome shotgun (WGS) entry which is preliminary data.</text>
</comment>
<name>X0Z3H4_9ZZZZ</name>
<evidence type="ECO:0000313" key="2">
    <source>
        <dbReference type="EMBL" id="GAG43146.1"/>
    </source>
</evidence>
<feature type="region of interest" description="Disordered" evidence="1">
    <location>
        <begin position="34"/>
        <end position="62"/>
    </location>
</feature>
<gene>
    <name evidence="2" type="ORF">S01H1_85870</name>
</gene>
<accession>X0Z3H4</accession>
<protein>
    <submittedName>
        <fullName evidence="2">Uncharacterized protein</fullName>
    </submittedName>
</protein>
<feature type="non-terminal residue" evidence="2">
    <location>
        <position position="62"/>
    </location>
</feature>
<feature type="non-terminal residue" evidence="2">
    <location>
        <position position="1"/>
    </location>
</feature>
<dbReference type="AlphaFoldDB" id="X0Z3H4"/>
<dbReference type="EMBL" id="BARS01059165">
    <property type="protein sequence ID" value="GAG43146.1"/>
    <property type="molecule type" value="Genomic_DNA"/>
</dbReference>
<evidence type="ECO:0000256" key="1">
    <source>
        <dbReference type="SAM" id="MobiDB-lite"/>
    </source>
</evidence>